<organism evidence="1 4">
    <name type="scientific">Stutzerimonas nitrititolerans</name>
    <dbReference type="NCBI Taxonomy" id="2482751"/>
    <lineage>
        <taxon>Bacteria</taxon>
        <taxon>Pseudomonadati</taxon>
        <taxon>Pseudomonadota</taxon>
        <taxon>Gammaproteobacteria</taxon>
        <taxon>Pseudomonadales</taxon>
        <taxon>Pseudomonadaceae</taxon>
        <taxon>Stutzerimonas</taxon>
    </lineage>
</organism>
<sequence length="133" mass="15810">MIQCKRAYESPAPDDGQRVLVDRLWPRNCRKEALKLDQWHKELAPSTELRRTFKSGELTFEVFRERYRQELAAHPEYWWPLLGIAEHERVTLIYAAHDERQNNAQVLAEWLEEQLDRQGRQSSPTCYAGERLS</sequence>
<protein>
    <submittedName>
        <fullName evidence="1">DUF488 family protein</fullName>
    </submittedName>
</protein>
<proteinExistence type="predicted"/>
<dbReference type="PANTHER" id="PTHR36849">
    <property type="entry name" value="CYTOPLASMIC PROTEIN-RELATED"/>
    <property type="match status" value="1"/>
</dbReference>
<reference evidence="2 3" key="1">
    <citation type="submission" date="2018-10" db="EMBL/GenBank/DDBJ databases">
        <title>Pseudomonas sp. GL14 genome.</title>
        <authorList>
            <person name="Peng J."/>
            <person name="Liu Z.-P."/>
        </authorList>
    </citation>
    <scope>NUCLEOTIDE SEQUENCE [LARGE SCALE GENOMIC DNA]</scope>
    <source>
        <strain evidence="2 3">GL14</strain>
    </source>
</reference>
<dbReference type="GeneID" id="84608687"/>
<dbReference type="Proteomes" id="UP001165292">
    <property type="component" value="Unassembled WGS sequence"/>
</dbReference>
<keyword evidence="3" id="KW-1185">Reference proteome</keyword>
<name>A0AA42BEJ0_9GAMM</name>
<dbReference type="InterPro" id="IPR052552">
    <property type="entry name" value="YeaO-like"/>
</dbReference>
<dbReference type="PANTHER" id="PTHR36849:SF1">
    <property type="entry name" value="CYTOPLASMIC PROTEIN"/>
    <property type="match status" value="1"/>
</dbReference>
<accession>A0AA42BEJ0</accession>
<evidence type="ECO:0000313" key="1">
    <source>
        <dbReference type="EMBL" id="MCO7545274.1"/>
    </source>
</evidence>
<dbReference type="Pfam" id="PF22752">
    <property type="entry name" value="DUF488-N3i"/>
    <property type="match status" value="1"/>
</dbReference>
<dbReference type="Proteomes" id="UP000269134">
    <property type="component" value="Unassembled WGS sequence"/>
</dbReference>
<dbReference type="EMBL" id="RFFL01000004">
    <property type="protein sequence ID" value="RMI01878.1"/>
    <property type="molecule type" value="Genomic_DNA"/>
</dbReference>
<dbReference type="RefSeq" id="WP_014854086.1">
    <property type="nucleotide sequence ID" value="NZ_DALZRK010000023.1"/>
</dbReference>
<evidence type="ECO:0000313" key="3">
    <source>
        <dbReference type="Proteomes" id="UP000269134"/>
    </source>
</evidence>
<reference evidence="1" key="2">
    <citation type="submission" date="2022-06" db="EMBL/GenBank/DDBJ databases">
        <title>Detection of beta-lactamases in bacteria of animal origin.</title>
        <authorList>
            <person name="Mlynarcik P."/>
            <person name="Zdarska V."/>
            <person name="Chudobova H."/>
            <person name="Prochazkova P."/>
            <person name="Hricova K."/>
            <person name="Mezerova K."/>
            <person name="Bardon J."/>
            <person name="Dolejska M."/>
            <person name="Sukkar I."/>
            <person name="Kolar M."/>
        </authorList>
    </citation>
    <scope>NUCLEOTIDE SEQUENCE</scope>
    <source>
        <strain evidence="1">S 300-3</strain>
    </source>
</reference>
<gene>
    <name evidence="2" type="ORF">EA795_06530</name>
    <name evidence="1" type="ORF">NJF43_10985</name>
</gene>
<evidence type="ECO:0000313" key="4">
    <source>
        <dbReference type="Proteomes" id="UP001165292"/>
    </source>
</evidence>
<evidence type="ECO:0000313" key="2">
    <source>
        <dbReference type="EMBL" id="RMI01878.1"/>
    </source>
</evidence>
<dbReference type="EMBL" id="JAMYBS010000010">
    <property type="protein sequence ID" value="MCO7545274.1"/>
    <property type="molecule type" value="Genomic_DNA"/>
</dbReference>
<comment type="caution">
    <text evidence="1">The sequence shown here is derived from an EMBL/GenBank/DDBJ whole genome shotgun (WGS) entry which is preliminary data.</text>
</comment>
<dbReference type="AlphaFoldDB" id="A0AA42BEJ0"/>